<comment type="caution">
    <text evidence="2">The sequence shown here is derived from an EMBL/GenBank/DDBJ whole genome shotgun (WGS) entry which is preliminary data.</text>
</comment>
<evidence type="ECO:0000313" key="2">
    <source>
        <dbReference type="EMBL" id="TNN88613.1"/>
    </source>
</evidence>
<organism evidence="2 3">
    <name type="scientific">Liparis tanakae</name>
    <name type="common">Tanaka's snailfish</name>
    <dbReference type="NCBI Taxonomy" id="230148"/>
    <lineage>
        <taxon>Eukaryota</taxon>
        <taxon>Metazoa</taxon>
        <taxon>Chordata</taxon>
        <taxon>Craniata</taxon>
        <taxon>Vertebrata</taxon>
        <taxon>Euteleostomi</taxon>
        <taxon>Actinopterygii</taxon>
        <taxon>Neopterygii</taxon>
        <taxon>Teleostei</taxon>
        <taxon>Neoteleostei</taxon>
        <taxon>Acanthomorphata</taxon>
        <taxon>Eupercaria</taxon>
        <taxon>Perciformes</taxon>
        <taxon>Cottioidei</taxon>
        <taxon>Cottales</taxon>
        <taxon>Liparidae</taxon>
        <taxon>Liparis</taxon>
    </lineage>
</organism>
<dbReference type="EMBL" id="SRLO01000004">
    <property type="protein sequence ID" value="TNN88613.1"/>
    <property type="molecule type" value="Genomic_DNA"/>
</dbReference>
<proteinExistence type="predicted"/>
<dbReference type="Proteomes" id="UP000314294">
    <property type="component" value="Unassembled WGS sequence"/>
</dbReference>
<keyword evidence="3" id="KW-1185">Reference proteome</keyword>
<gene>
    <name evidence="2" type="ORF">EYF80_000945</name>
</gene>
<evidence type="ECO:0000256" key="1">
    <source>
        <dbReference type="SAM" id="MobiDB-lite"/>
    </source>
</evidence>
<feature type="region of interest" description="Disordered" evidence="1">
    <location>
        <begin position="83"/>
        <end position="103"/>
    </location>
</feature>
<accession>A0A4Z2JFL8</accession>
<name>A0A4Z2JFL8_9TELE</name>
<evidence type="ECO:0000313" key="3">
    <source>
        <dbReference type="Proteomes" id="UP000314294"/>
    </source>
</evidence>
<sequence length="186" mass="19802">MAPEEQVCRPVSTPRTSVCRALRARSVNLICKWPTAAIVSCSALMMSIRELSSVFMLKLSKDLPSAIISALRPSPAAATATVASSRAPGGGGAGGGRGALVTGRTPRGRRLVQAVGQMRQLAESRIPVRKGRRRVWRGRGAPMLLVLVVGVLEVRVRRGSRVVLGQGRRWSDLGREVSAEPGADMV</sequence>
<feature type="compositionally biased region" description="Gly residues" evidence="1">
    <location>
        <begin position="88"/>
        <end position="98"/>
    </location>
</feature>
<protein>
    <submittedName>
        <fullName evidence="2">Uncharacterized protein</fullName>
    </submittedName>
</protein>
<dbReference type="AlphaFoldDB" id="A0A4Z2JFL8"/>
<reference evidence="2 3" key="1">
    <citation type="submission" date="2019-03" db="EMBL/GenBank/DDBJ databases">
        <title>First draft genome of Liparis tanakae, snailfish: a comprehensive survey of snailfish specific genes.</title>
        <authorList>
            <person name="Kim W."/>
            <person name="Song I."/>
            <person name="Jeong J.-H."/>
            <person name="Kim D."/>
            <person name="Kim S."/>
            <person name="Ryu S."/>
            <person name="Song J.Y."/>
            <person name="Lee S.K."/>
        </authorList>
    </citation>
    <scope>NUCLEOTIDE SEQUENCE [LARGE SCALE GENOMIC DNA]</scope>
    <source>
        <tissue evidence="2">Muscle</tissue>
    </source>
</reference>